<dbReference type="InterPro" id="IPR055259">
    <property type="entry name" value="YkvP/CgeB_Glyco_trans-like"/>
</dbReference>
<dbReference type="AlphaFoldDB" id="D9SNF8"/>
<dbReference type="HOGENOM" id="CLU_037740_1_0_9"/>
<evidence type="ECO:0000259" key="1">
    <source>
        <dbReference type="Pfam" id="PF13524"/>
    </source>
</evidence>
<dbReference type="Pfam" id="PF13524">
    <property type="entry name" value="Glyco_trans_1_2"/>
    <property type="match status" value="1"/>
</dbReference>
<evidence type="ECO:0000313" key="2">
    <source>
        <dbReference type="EMBL" id="ADL53950.1"/>
    </source>
</evidence>
<name>D9SNF8_CLOC7</name>
<evidence type="ECO:0000313" key="3">
    <source>
        <dbReference type="Proteomes" id="UP000002730"/>
    </source>
</evidence>
<protein>
    <recommendedName>
        <fullName evidence="1">Spore protein YkvP/CgeB glycosyl transferase-like domain-containing protein</fullName>
    </recommendedName>
</protein>
<dbReference type="EMBL" id="CP002160">
    <property type="protein sequence ID" value="ADL53950.1"/>
    <property type="molecule type" value="Genomic_DNA"/>
</dbReference>
<dbReference type="Gene3D" id="3.40.50.2000">
    <property type="entry name" value="Glycogen Phosphorylase B"/>
    <property type="match status" value="1"/>
</dbReference>
<keyword evidence="3" id="KW-1185">Reference proteome</keyword>
<dbReference type="KEGG" id="ccb:Clocel_4293"/>
<sequence>MNIVMYKGNFNYGVVSYFVDELVQVFRKRGHHVEIMDIVGLEIEEDKRGDELELAKIFKIDESVDLVLTFNGVGFIGDNELFHKFKVIFGALLIDHPFHQYERIVRTKPKNIFYSMYDEGAIATAEKYINSENIFTHLMHGGSYAKNSYIKKEYDVVVIGGLDERYLNIDNVVDQYIGDELGKIAKKLYEKASKDYCKTLDEHLEGIIKDMVLPDELIKMDQFKEIIRYIYIQVDLRLRAKTRYESVLWLLKNDIQVNYFGNCENEELRKYRNFIYHGSIGYEEVLDVMAKSKIIIHDVPCFKNGSHERVFSAMLNGALVVANYNNYSYNIYQDGESIVFYDINNYQDMVDKVKYYLENEQERLRIANNALEITSKYNTWENRADEILRVYEIMRGMRNSKEEVV</sequence>
<reference evidence="2 3" key="1">
    <citation type="submission" date="2010-08" db="EMBL/GenBank/DDBJ databases">
        <title>Complete sequence of Clostridium cellulovorans 743B.</title>
        <authorList>
            <consortium name="US DOE Joint Genome Institute"/>
            <person name="Lucas S."/>
            <person name="Copeland A."/>
            <person name="Lapidus A."/>
            <person name="Cheng J.-F."/>
            <person name="Bruce D."/>
            <person name="Goodwin L."/>
            <person name="Pitluck S."/>
            <person name="Chertkov O."/>
            <person name="Detter J.C."/>
            <person name="Han C."/>
            <person name="Tapia R."/>
            <person name="Land M."/>
            <person name="Hauser L."/>
            <person name="Chang Y.-J."/>
            <person name="Jeffries C."/>
            <person name="Kyrpides N."/>
            <person name="Ivanova N."/>
            <person name="Mikhailova N."/>
            <person name="Hemme C.L."/>
            <person name="Woyke T."/>
        </authorList>
    </citation>
    <scope>NUCLEOTIDE SEQUENCE [LARGE SCALE GENOMIC DNA]</scope>
    <source>
        <strain evidence="3">ATCC 35296 / DSM 3052 / OCM 3 / 743B</strain>
    </source>
</reference>
<dbReference type="OrthoDB" id="5756516at2"/>
<proteinExistence type="predicted"/>
<gene>
    <name evidence="2" type="ordered locus">Clocel_4293</name>
</gene>
<feature type="domain" description="Spore protein YkvP/CgeB glycosyl transferase-like" evidence="1">
    <location>
        <begin position="253"/>
        <end position="388"/>
    </location>
</feature>
<organism evidence="2 3">
    <name type="scientific">Clostridium cellulovorans (strain ATCC 35296 / DSM 3052 / OCM 3 / 743B)</name>
    <dbReference type="NCBI Taxonomy" id="573061"/>
    <lineage>
        <taxon>Bacteria</taxon>
        <taxon>Bacillati</taxon>
        <taxon>Bacillota</taxon>
        <taxon>Clostridia</taxon>
        <taxon>Eubacteriales</taxon>
        <taxon>Clostridiaceae</taxon>
        <taxon>Clostridium</taxon>
    </lineage>
</organism>
<dbReference type="RefSeq" id="WP_010074307.1">
    <property type="nucleotide sequence ID" value="NC_014393.1"/>
</dbReference>
<dbReference type="SUPFAM" id="SSF53756">
    <property type="entry name" value="UDP-Glycosyltransferase/glycogen phosphorylase"/>
    <property type="match status" value="1"/>
</dbReference>
<accession>D9SNF8</accession>
<dbReference type="Proteomes" id="UP000002730">
    <property type="component" value="Chromosome"/>
</dbReference>
<dbReference type="STRING" id="573061.Clocel_4293"/>
<dbReference type="eggNOG" id="COG4641">
    <property type="taxonomic scope" value="Bacteria"/>
</dbReference>